<evidence type="ECO:0000256" key="6">
    <source>
        <dbReference type="ARBA" id="ARBA00022556"/>
    </source>
</evidence>
<dbReference type="EC" id="2.7.1.130" evidence="3 13"/>
<evidence type="ECO:0000256" key="13">
    <source>
        <dbReference type="HAMAP-Rule" id="MF_00409"/>
    </source>
</evidence>
<dbReference type="SUPFAM" id="SSF52540">
    <property type="entry name" value="P-loop containing nucleoside triphosphate hydrolases"/>
    <property type="match status" value="1"/>
</dbReference>
<comment type="caution">
    <text evidence="14">The sequence shown here is derived from an EMBL/GenBank/DDBJ whole genome shotgun (WGS) entry which is preliminary data.</text>
</comment>
<dbReference type="RefSeq" id="WP_242288392.1">
    <property type="nucleotide sequence ID" value="NZ_JAKKSL010000005.1"/>
</dbReference>
<keyword evidence="10 13" id="KW-0067">ATP-binding</keyword>
<dbReference type="NCBIfam" id="TIGR00682">
    <property type="entry name" value="lpxK"/>
    <property type="match status" value="1"/>
</dbReference>
<gene>
    <name evidence="13 14" type="primary">lpxK</name>
    <name evidence="14" type="ORF">L3081_21595</name>
</gene>
<keyword evidence="11 13" id="KW-0443">Lipid metabolism</keyword>
<keyword evidence="9 13" id="KW-0418">Kinase</keyword>
<evidence type="ECO:0000256" key="5">
    <source>
        <dbReference type="ARBA" id="ARBA00022516"/>
    </source>
</evidence>
<comment type="similarity">
    <text evidence="13">Belongs to the LpxK family.</text>
</comment>
<evidence type="ECO:0000256" key="7">
    <source>
        <dbReference type="ARBA" id="ARBA00022679"/>
    </source>
</evidence>
<evidence type="ECO:0000256" key="8">
    <source>
        <dbReference type="ARBA" id="ARBA00022741"/>
    </source>
</evidence>
<feature type="binding site" evidence="13">
    <location>
        <begin position="61"/>
        <end position="68"/>
    </location>
    <ligand>
        <name>ATP</name>
        <dbReference type="ChEBI" id="CHEBI:30616"/>
    </ligand>
</feature>
<evidence type="ECO:0000256" key="10">
    <source>
        <dbReference type="ARBA" id="ARBA00022840"/>
    </source>
</evidence>
<dbReference type="Proteomes" id="UP001139646">
    <property type="component" value="Unassembled WGS sequence"/>
</dbReference>
<comment type="pathway">
    <text evidence="2 13">Glycolipid biosynthesis; lipid IV(A) biosynthesis; lipid IV(A) from (3R)-3-hydroxytetradecanoyl-[acyl-carrier-protein] and UDP-N-acetyl-alpha-D-glucosamine: step 6/6.</text>
</comment>
<dbReference type="PANTHER" id="PTHR42724">
    <property type="entry name" value="TETRAACYLDISACCHARIDE 4'-KINASE"/>
    <property type="match status" value="1"/>
</dbReference>
<evidence type="ECO:0000256" key="9">
    <source>
        <dbReference type="ARBA" id="ARBA00022777"/>
    </source>
</evidence>
<organism evidence="14 15">
    <name type="scientific">Colwellia maritima</name>
    <dbReference type="NCBI Taxonomy" id="2912588"/>
    <lineage>
        <taxon>Bacteria</taxon>
        <taxon>Pseudomonadati</taxon>
        <taxon>Pseudomonadota</taxon>
        <taxon>Gammaproteobacteria</taxon>
        <taxon>Alteromonadales</taxon>
        <taxon>Colwelliaceae</taxon>
        <taxon>Colwellia</taxon>
    </lineage>
</organism>
<evidence type="ECO:0000313" key="15">
    <source>
        <dbReference type="Proteomes" id="UP001139646"/>
    </source>
</evidence>
<evidence type="ECO:0000256" key="1">
    <source>
        <dbReference type="ARBA" id="ARBA00002274"/>
    </source>
</evidence>
<reference evidence="14" key="1">
    <citation type="submission" date="2022-01" db="EMBL/GenBank/DDBJ databases">
        <title>Colwellia maritima, isolated from seawater.</title>
        <authorList>
            <person name="Kristyanto S."/>
            <person name="Jung J."/>
            <person name="Jeon C.O."/>
        </authorList>
    </citation>
    <scope>NUCLEOTIDE SEQUENCE</scope>
    <source>
        <strain evidence="14">MSW7</strain>
    </source>
</reference>
<evidence type="ECO:0000256" key="12">
    <source>
        <dbReference type="ARBA" id="ARBA00029757"/>
    </source>
</evidence>
<dbReference type="InterPro" id="IPR027417">
    <property type="entry name" value="P-loop_NTPase"/>
</dbReference>
<evidence type="ECO:0000256" key="2">
    <source>
        <dbReference type="ARBA" id="ARBA00004870"/>
    </source>
</evidence>
<keyword evidence="6 13" id="KW-0441">Lipid A biosynthesis</keyword>
<keyword evidence="8 13" id="KW-0547">Nucleotide-binding</keyword>
<proteinExistence type="inferred from homology"/>
<comment type="function">
    <text evidence="1 13">Transfers the gamma-phosphate of ATP to the 4'-position of a tetraacyldisaccharide 1-phosphate intermediate (termed DS-1-P) to form tetraacyldisaccharide 1,4'-bis-phosphate (lipid IVA).</text>
</comment>
<sequence>MRLIERVWFQKHRAKYWLVPLLLPFSALFYLLSLVRRLAFKLGVFKSIHVDAPVIVVGNIGVGGNGKTPVVVHLVALAKSLGFTPGVISRGYGGKADTYPYLLDDTSTSVQAGDEPILIHQRCHVPVVVGADRVADANKLIEHGCDLIISDDGLQHYRLARDVELIIVDAKRLFGNGLLLPAGPLREGQWRLTDADLVIYNGDHMGSGAQVKHDSIMMTLAASELINIKTGEKQLLTQFFNQWRSVNAAAGIGDPQRFFDTLQTLGFNIVKQQGYVDHKSFTLDDFNQFKTDLPLLMTEKDAVKCQLFAQDHWWYLPVSAQFSEQDEETLVLYLSNKLTKKQTKS</sequence>
<evidence type="ECO:0000313" key="14">
    <source>
        <dbReference type="EMBL" id="MCI2285513.1"/>
    </source>
</evidence>
<dbReference type="PANTHER" id="PTHR42724:SF1">
    <property type="entry name" value="TETRAACYLDISACCHARIDE 4'-KINASE, MITOCHONDRIAL-RELATED"/>
    <property type="match status" value="1"/>
</dbReference>
<name>A0ABS9X5J5_9GAMM</name>
<keyword evidence="5 13" id="KW-0444">Lipid biosynthesis</keyword>
<protein>
    <recommendedName>
        <fullName evidence="4 13">Tetraacyldisaccharide 4'-kinase</fullName>
        <ecNumber evidence="3 13">2.7.1.130</ecNumber>
    </recommendedName>
    <alternativeName>
        <fullName evidence="12 13">Lipid A 4'-kinase</fullName>
    </alternativeName>
</protein>
<accession>A0ABS9X5J5</accession>
<evidence type="ECO:0000256" key="3">
    <source>
        <dbReference type="ARBA" id="ARBA00012071"/>
    </source>
</evidence>
<evidence type="ECO:0000256" key="11">
    <source>
        <dbReference type="ARBA" id="ARBA00023098"/>
    </source>
</evidence>
<dbReference type="GO" id="GO:0009029">
    <property type="term" value="F:lipid-A 4'-kinase activity"/>
    <property type="evidence" value="ECO:0007669"/>
    <property type="project" value="UniProtKB-EC"/>
</dbReference>
<comment type="catalytic activity">
    <reaction evidence="13">
        <text>a lipid A disaccharide + ATP = a lipid IVA + ADP + H(+)</text>
        <dbReference type="Rhea" id="RHEA:67840"/>
        <dbReference type="ChEBI" id="CHEBI:15378"/>
        <dbReference type="ChEBI" id="CHEBI:30616"/>
        <dbReference type="ChEBI" id="CHEBI:176343"/>
        <dbReference type="ChEBI" id="CHEBI:176425"/>
        <dbReference type="ChEBI" id="CHEBI:456216"/>
        <dbReference type="EC" id="2.7.1.130"/>
    </reaction>
</comment>
<dbReference type="InterPro" id="IPR003758">
    <property type="entry name" value="LpxK"/>
</dbReference>
<evidence type="ECO:0000256" key="4">
    <source>
        <dbReference type="ARBA" id="ARBA00016436"/>
    </source>
</evidence>
<dbReference type="EMBL" id="JAKKSL010000005">
    <property type="protein sequence ID" value="MCI2285513.1"/>
    <property type="molecule type" value="Genomic_DNA"/>
</dbReference>
<dbReference type="Pfam" id="PF02606">
    <property type="entry name" value="LpxK"/>
    <property type="match status" value="1"/>
</dbReference>
<dbReference type="HAMAP" id="MF_00409">
    <property type="entry name" value="LpxK"/>
    <property type="match status" value="1"/>
</dbReference>
<keyword evidence="15" id="KW-1185">Reference proteome</keyword>
<keyword evidence="7 13" id="KW-0808">Transferase</keyword>